<feature type="domain" description="Radical SAM core" evidence="7">
    <location>
        <begin position="22"/>
        <end position="232"/>
    </location>
</feature>
<dbReference type="InterPro" id="IPR007197">
    <property type="entry name" value="rSAM"/>
</dbReference>
<dbReference type="GO" id="GO:0046872">
    <property type="term" value="F:metal ion binding"/>
    <property type="evidence" value="ECO:0007669"/>
    <property type="project" value="UniProtKB-KW"/>
</dbReference>
<dbReference type="AlphaFoldDB" id="A0A5S5AZU5"/>
<dbReference type="CDD" id="cd01335">
    <property type="entry name" value="Radical_SAM"/>
    <property type="match status" value="1"/>
</dbReference>
<comment type="cofactor">
    <cofactor evidence="1">
        <name>[4Fe-4S] cluster</name>
        <dbReference type="ChEBI" id="CHEBI:49883"/>
    </cofactor>
</comment>
<evidence type="ECO:0000313" key="9">
    <source>
        <dbReference type="Proteomes" id="UP000322294"/>
    </source>
</evidence>
<keyword evidence="6" id="KW-0411">Iron-sulfur</keyword>
<dbReference type="InterPro" id="IPR013785">
    <property type="entry name" value="Aldolase_TIM"/>
</dbReference>
<dbReference type="NCBIfam" id="TIGR02495">
    <property type="entry name" value="NrdG2"/>
    <property type="match status" value="1"/>
</dbReference>
<evidence type="ECO:0000256" key="6">
    <source>
        <dbReference type="ARBA" id="ARBA00023014"/>
    </source>
</evidence>
<protein>
    <submittedName>
        <fullName evidence="8">Pyruvate formate lyase activating enzyme</fullName>
    </submittedName>
</protein>
<evidence type="ECO:0000313" key="8">
    <source>
        <dbReference type="EMBL" id="TYP58829.1"/>
    </source>
</evidence>
<name>A0A5S5AZU5_9FIRM</name>
<keyword evidence="5" id="KW-0408">Iron</keyword>
<accession>A0A5S5AZU5</accession>
<keyword evidence="4" id="KW-0479">Metal-binding</keyword>
<keyword evidence="9" id="KW-1185">Reference proteome</keyword>
<comment type="caution">
    <text evidence="8">The sequence shown here is derived from an EMBL/GenBank/DDBJ whole genome shotgun (WGS) entry which is preliminary data.</text>
</comment>
<dbReference type="PANTHER" id="PTHR30352:SF5">
    <property type="entry name" value="PYRUVATE FORMATE-LYASE 1-ACTIVATING ENZYME"/>
    <property type="match status" value="1"/>
</dbReference>
<evidence type="ECO:0000256" key="5">
    <source>
        <dbReference type="ARBA" id="ARBA00023004"/>
    </source>
</evidence>
<keyword evidence="3" id="KW-0949">S-adenosyl-L-methionine</keyword>
<dbReference type="SFLD" id="SFLDG01067">
    <property type="entry name" value="SPASM/twitch_domain_containing"/>
    <property type="match status" value="1"/>
</dbReference>
<dbReference type="EMBL" id="VNHO01000002">
    <property type="protein sequence ID" value="TYP58829.1"/>
    <property type="molecule type" value="Genomic_DNA"/>
</dbReference>
<keyword evidence="8" id="KW-0670">Pyruvate</keyword>
<dbReference type="Pfam" id="PF04055">
    <property type="entry name" value="Radical_SAM"/>
    <property type="match status" value="1"/>
</dbReference>
<evidence type="ECO:0000256" key="2">
    <source>
        <dbReference type="ARBA" id="ARBA00022485"/>
    </source>
</evidence>
<sequence length="240" mass="26993">MPTEGNTGYMPLIYDFMPVSAADYPGVVACTVFLPECNFRCPYCHNSPLVAGSPKGRVPESVFFEYLERRKKLIDGVCITGGEPTLWSDLPEFVLKLKKRGLKVKLDTNGSRPEILKELLNEGLIDYVAVDIKTRPERYGIFATDESQIAGVRESVELVRASKVDYEFRTTVHERIHSSEDFDAIGRWLSGAKRYVLQGYRFSEGVLDPAFCGKKPCDGALLERAKERLRASFGEVVIRN</sequence>
<dbReference type="InterPro" id="IPR012840">
    <property type="entry name" value="NrdG2"/>
</dbReference>
<reference evidence="8 9" key="1">
    <citation type="submission" date="2019-07" db="EMBL/GenBank/DDBJ databases">
        <title>Genomic Encyclopedia of Type Strains, Phase I: the one thousand microbial genomes (KMG-I) project.</title>
        <authorList>
            <person name="Kyrpides N."/>
        </authorList>
    </citation>
    <scope>NUCLEOTIDE SEQUENCE [LARGE SCALE GENOMIC DNA]</scope>
    <source>
        <strain evidence="8 9">DSM 16647</strain>
    </source>
</reference>
<gene>
    <name evidence="8" type="ORF">LZ11_00285</name>
</gene>
<organism evidence="8 9">
    <name type="scientific">Thermosediminibacter litoriperuensis</name>
    <dbReference type="NCBI Taxonomy" id="291989"/>
    <lineage>
        <taxon>Bacteria</taxon>
        <taxon>Bacillati</taxon>
        <taxon>Bacillota</taxon>
        <taxon>Clostridia</taxon>
        <taxon>Thermosediminibacterales</taxon>
        <taxon>Thermosediminibacteraceae</taxon>
        <taxon>Thermosediminibacter</taxon>
    </lineage>
</organism>
<evidence type="ECO:0000256" key="3">
    <source>
        <dbReference type="ARBA" id="ARBA00022691"/>
    </source>
</evidence>
<proteinExistence type="predicted"/>
<keyword evidence="8" id="KW-0456">Lyase</keyword>
<dbReference type="GO" id="GO:0051539">
    <property type="term" value="F:4 iron, 4 sulfur cluster binding"/>
    <property type="evidence" value="ECO:0007669"/>
    <property type="project" value="UniProtKB-KW"/>
</dbReference>
<dbReference type="SUPFAM" id="SSF102114">
    <property type="entry name" value="Radical SAM enzymes"/>
    <property type="match status" value="1"/>
</dbReference>
<keyword evidence="2" id="KW-0004">4Fe-4S</keyword>
<dbReference type="PROSITE" id="PS51918">
    <property type="entry name" value="RADICAL_SAM"/>
    <property type="match status" value="1"/>
</dbReference>
<dbReference type="GO" id="GO:0016829">
    <property type="term" value="F:lyase activity"/>
    <property type="evidence" value="ECO:0007669"/>
    <property type="project" value="UniProtKB-KW"/>
</dbReference>
<dbReference type="PANTHER" id="PTHR30352">
    <property type="entry name" value="PYRUVATE FORMATE-LYASE-ACTIVATING ENZYME"/>
    <property type="match status" value="1"/>
</dbReference>
<dbReference type="Gene3D" id="3.20.20.70">
    <property type="entry name" value="Aldolase class I"/>
    <property type="match status" value="1"/>
</dbReference>
<dbReference type="SFLD" id="SFLDS00029">
    <property type="entry name" value="Radical_SAM"/>
    <property type="match status" value="1"/>
</dbReference>
<evidence type="ECO:0000259" key="7">
    <source>
        <dbReference type="PROSITE" id="PS51918"/>
    </source>
</evidence>
<dbReference type="InterPro" id="IPR034457">
    <property type="entry name" value="Organic_radical-activating"/>
</dbReference>
<dbReference type="SFLD" id="SFLDG01094">
    <property type="entry name" value="Uncharacterised_Radical_SAM_Su"/>
    <property type="match status" value="1"/>
</dbReference>
<dbReference type="InterPro" id="IPR058240">
    <property type="entry name" value="rSAM_sf"/>
</dbReference>
<dbReference type="Proteomes" id="UP000322294">
    <property type="component" value="Unassembled WGS sequence"/>
</dbReference>
<evidence type="ECO:0000256" key="4">
    <source>
        <dbReference type="ARBA" id="ARBA00022723"/>
    </source>
</evidence>
<evidence type="ECO:0000256" key="1">
    <source>
        <dbReference type="ARBA" id="ARBA00001966"/>
    </source>
</evidence>